<feature type="compositionally biased region" description="Low complexity" evidence="1">
    <location>
        <begin position="158"/>
        <end position="179"/>
    </location>
</feature>
<sequence length="259" mass="28291">MYDGIKDDKAKFELYRHISILNSDFLNSHANNSGGALFLKSGKATLLISKCNFVSNTANMLHGAVSILMDSGVRTTLEDCTFDTNQAEHGDGGALAFDVDVSIDESFQEVRRRRGLSQLSFDDNNDIRSVMLAQSSKATATTTTTTTTTRKPTAADSPTMHPTKPTTMPTTSKPTTSPTIAETDHRCANISIANCTFSNNKALRGKGGGMYVNVYKDMRCVNWNINNSTFLSNQALYGGGLALLRQNQSTYHEGEFILY</sequence>
<proteinExistence type="predicted"/>
<evidence type="ECO:0000313" key="3">
    <source>
        <dbReference type="Proteomes" id="UP000023152"/>
    </source>
</evidence>
<name>X6N1V6_RETFI</name>
<dbReference type="EMBL" id="ASPP01013356">
    <property type="protein sequence ID" value="ETO19724.1"/>
    <property type="molecule type" value="Genomic_DNA"/>
</dbReference>
<organism evidence="2 3">
    <name type="scientific">Reticulomyxa filosa</name>
    <dbReference type="NCBI Taxonomy" id="46433"/>
    <lineage>
        <taxon>Eukaryota</taxon>
        <taxon>Sar</taxon>
        <taxon>Rhizaria</taxon>
        <taxon>Retaria</taxon>
        <taxon>Foraminifera</taxon>
        <taxon>Monothalamids</taxon>
        <taxon>Reticulomyxidae</taxon>
        <taxon>Reticulomyxa</taxon>
    </lineage>
</organism>
<evidence type="ECO:0000313" key="2">
    <source>
        <dbReference type="EMBL" id="ETO19724.1"/>
    </source>
</evidence>
<comment type="caution">
    <text evidence="2">The sequence shown here is derived from an EMBL/GenBank/DDBJ whole genome shotgun (WGS) entry which is preliminary data.</text>
</comment>
<dbReference type="PANTHER" id="PTHR11319:SF35">
    <property type="entry name" value="OUTER MEMBRANE PROTEIN PMPC-RELATED"/>
    <property type="match status" value="1"/>
</dbReference>
<dbReference type="InterPro" id="IPR011050">
    <property type="entry name" value="Pectin_lyase_fold/virulence"/>
</dbReference>
<feature type="region of interest" description="Disordered" evidence="1">
    <location>
        <begin position="136"/>
        <end position="180"/>
    </location>
</feature>
<protein>
    <recommendedName>
        <fullName evidence="4">Right handed beta helix domain-containing protein</fullName>
    </recommendedName>
</protein>
<gene>
    <name evidence="2" type="ORF">RFI_17506</name>
</gene>
<keyword evidence="3" id="KW-1185">Reference proteome</keyword>
<accession>X6N1V6</accession>
<evidence type="ECO:0008006" key="4">
    <source>
        <dbReference type="Google" id="ProtNLM"/>
    </source>
</evidence>
<dbReference type="PANTHER" id="PTHR11319">
    <property type="entry name" value="G PROTEIN-COUPLED RECEPTOR-RELATED"/>
    <property type="match status" value="1"/>
</dbReference>
<dbReference type="Proteomes" id="UP000023152">
    <property type="component" value="Unassembled WGS sequence"/>
</dbReference>
<evidence type="ECO:0000256" key="1">
    <source>
        <dbReference type="SAM" id="MobiDB-lite"/>
    </source>
</evidence>
<reference evidence="2 3" key="1">
    <citation type="journal article" date="2013" name="Curr. Biol.">
        <title>The Genome of the Foraminiferan Reticulomyxa filosa.</title>
        <authorList>
            <person name="Glockner G."/>
            <person name="Hulsmann N."/>
            <person name="Schleicher M."/>
            <person name="Noegel A.A."/>
            <person name="Eichinger L."/>
            <person name="Gallinger C."/>
            <person name="Pawlowski J."/>
            <person name="Sierra R."/>
            <person name="Euteneuer U."/>
            <person name="Pillet L."/>
            <person name="Moustafa A."/>
            <person name="Platzer M."/>
            <person name="Groth M."/>
            <person name="Szafranski K."/>
            <person name="Schliwa M."/>
        </authorList>
    </citation>
    <scope>NUCLEOTIDE SEQUENCE [LARGE SCALE GENOMIC DNA]</scope>
</reference>
<dbReference type="AlphaFoldDB" id="X6N1V6"/>
<feature type="compositionally biased region" description="Low complexity" evidence="1">
    <location>
        <begin position="138"/>
        <end position="149"/>
    </location>
</feature>
<dbReference type="SUPFAM" id="SSF51126">
    <property type="entry name" value="Pectin lyase-like"/>
    <property type="match status" value="1"/>
</dbReference>
<feature type="non-terminal residue" evidence="2">
    <location>
        <position position="259"/>
    </location>
</feature>